<dbReference type="PROSITE" id="PS51123">
    <property type="entry name" value="OMPA_2"/>
    <property type="match status" value="1"/>
</dbReference>
<evidence type="ECO:0000256" key="1">
    <source>
        <dbReference type="PROSITE-ProRule" id="PRU00473"/>
    </source>
</evidence>
<feature type="compositionally biased region" description="Polar residues" evidence="2">
    <location>
        <begin position="13"/>
        <end position="23"/>
    </location>
</feature>
<gene>
    <name evidence="5" type="ORF">AX018_100667</name>
</gene>
<keyword evidence="6" id="KW-1185">Reference proteome</keyword>
<accession>A0A328ZIV8</accession>
<evidence type="ECO:0000313" key="6">
    <source>
        <dbReference type="Proteomes" id="UP000248856"/>
    </source>
</evidence>
<feature type="region of interest" description="Disordered" evidence="2">
    <location>
        <begin position="13"/>
        <end position="33"/>
    </location>
</feature>
<proteinExistence type="predicted"/>
<reference evidence="5 6" key="1">
    <citation type="submission" date="2018-06" db="EMBL/GenBank/DDBJ databases">
        <title>Genomic Encyclopedia of Archaeal and Bacterial Type Strains, Phase II (KMG-II): from individual species to whole genera.</title>
        <authorList>
            <person name="Goeker M."/>
        </authorList>
    </citation>
    <scope>NUCLEOTIDE SEQUENCE [LARGE SCALE GENOMIC DNA]</scope>
    <source>
        <strain evidence="5 6">CFPB 3232</strain>
    </source>
</reference>
<dbReference type="Gene3D" id="3.30.1330.60">
    <property type="entry name" value="OmpA-like domain"/>
    <property type="match status" value="1"/>
</dbReference>
<dbReference type="EMBL" id="QLTA01000006">
    <property type="protein sequence ID" value="RAR85285.1"/>
    <property type="molecule type" value="Genomic_DNA"/>
</dbReference>
<dbReference type="OrthoDB" id="345640at2"/>
<dbReference type="AlphaFoldDB" id="A0A328ZIV8"/>
<keyword evidence="3" id="KW-1133">Transmembrane helix</keyword>
<keyword evidence="3" id="KW-0812">Transmembrane</keyword>
<dbReference type="NCBIfam" id="NF005444">
    <property type="entry name" value="PRK07033.1"/>
    <property type="match status" value="1"/>
</dbReference>
<dbReference type="PANTHER" id="PTHR38033:SF1">
    <property type="entry name" value="DOTU FAMILY TYPE IV_VI SECRETION SYSTEM PROTEIN"/>
    <property type="match status" value="1"/>
</dbReference>
<dbReference type="NCBIfam" id="TIGR03350">
    <property type="entry name" value="type_VI_ompA"/>
    <property type="match status" value="1"/>
</dbReference>
<organism evidence="5 6">
    <name type="scientific">Paracidovorax anthurii</name>
    <dbReference type="NCBI Taxonomy" id="78229"/>
    <lineage>
        <taxon>Bacteria</taxon>
        <taxon>Pseudomonadati</taxon>
        <taxon>Pseudomonadota</taxon>
        <taxon>Betaproteobacteria</taxon>
        <taxon>Burkholderiales</taxon>
        <taxon>Comamonadaceae</taxon>
        <taxon>Paracidovorax</taxon>
    </lineage>
</organism>
<feature type="region of interest" description="Disordered" evidence="2">
    <location>
        <begin position="393"/>
        <end position="413"/>
    </location>
</feature>
<dbReference type="Pfam" id="PF00691">
    <property type="entry name" value="OmpA"/>
    <property type="match status" value="1"/>
</dbReference>
<dbReference type="Proteomes" id="UP000248856">
    <property type="component" value="Unassembled WGS sequence"/>
</dbReference>
<name>A0A328ZIV8_9BURK</name>
<evidence type="ECO:0000256" key="2">
    <source>
        <dbReference type="SAM" id="MobiDB-lite"/>
    </source>
</evidence>
<feature type="compositionally biased region" description="Basic and acidic residues" evidence="2">
    <location>
        <begin position="393"/>
        <end position="402"/>
    </location>
</feature>
<dbReference type="NCBIfam" id="TIGR03349">
    <property type="entry name" value="IV_VI_DotU"/>
    <property type="match status" value="1"/>
</dbReference>
<feature type="transmembrane region" description="Helical" evidence="3">
    <location>
        <begin position="234"/>
        <end position="254"/>
    </location>
</feature>
<comment type="caution">
    <text evidence="5">The sequence shown here is derived from an EMBL/GenBank/DDBJ whole genome shotgun (WGS) entry which is preliminary data.</text>
</comment>
<protein>
    <submittedName>
        <fullName evidence="5">Type VI secretion system protein ImpK</fullName>
    </submittedName>
</protein>
<keyword evidence="1 3" id="KW-0472">Membrane</keyword>
<evidence type="ECO:0000313" key="5">
    <source>
        <dbReference type="EMBL" id="RAR85285.1"/>
    </source>
</evidence>
<dbReference type="InterPro" id="IPR038522">
    <property type="entry name" value="T4/T6SS_DotU_sf"/>
</dbReference>
<sequence length="454" mass="49388">MQNSVNVFAAENQGQRAAQNAPSNAAGMPGAAGSVPDGLSKVSGLPDVVSGGNPLVAAANTLLNLIPQIRRMATNPDPSAFQHYLLECIRQFESRAGASGVPMETIIGARYCICTAIDEAAAQTPWGGSGVWPQYSLLVALHNETWGGEKFFQLLSKLVQTPQQHIDLIELMYFCLMLGFEGRYHVIDNGRSQLESLKSRLLQVIESTRGDRSGAMSIRWKGVQRAAVPPWSLVPFWVAAVVTLLIAFLIFLWFNYRLASRSDELFAAINGIRLPKMPTAVVAAPKPRLRQFLEPEIREGLVEVNDQADRSVVTLRGDGLFDPASTEVKPRYVAVIQRIATALNEVSGKVVVNGYSDNTPIRTARFPSNWHLSQERALAVASMLQRTITDGQRLRAEGRAESDPIAPNTTPEGRALNRRVEIILLVPPQARDAELQLTPGPAPGGAAVNSNTKN</sequence>
<evidence type="ECO:0000259" key="4">
    <source>
        <dbReference type="PROSITE" id="PS51123"/>
    </source>
</evidence>
<dbReference type="PANTHER" id="PTHR38033">
    <property type="entry name" value="MEMBRANE PROTEIN-RELATED"/>
    <property type="match status" value="1"/>
</dbReference>
<feature type="region of interest" description="Disordered" evidence="2">
    <location>
        <begin position="434"/>
        <end position="454"/>
    </location>
</feature>
<evidence type="ECO:0000256" key="3">
    <source>
        <dbReference type="SAM" id="Phobius"/>
    </source>
</evidence>
<dbReference type="InterPro" id="IPR017732">
    <property type="entry name" value="T4/T6SS_DotU"/>
</dbReference>
<dbReference type="GO" id="GO:0016020">
    <property type="term" value="C:membrane"/>
    <property type="evidence" value="ECO:0007669"/>
    <property type="project" value="UniProtKB-UniRule"/>
</dbReference>
<dbReference type="NCBIfam" id="NF038228">
    <property type="entry name" value="IcmH_DotU_IVB"/>
    <property type="match status" value="1"/>
</dbReference>
<feature type="domain" description="OmpA-like" evidence="4">
    <location>
        <begin position="308"/>
        <end position="428"/>
    </location>
</feature>
<dbReference type="CDD" id="cd07185">
    <property type="entry name" value="OmpA_C-like"/>
    <property type="match status" value="1"/>
</dbReference>
<dbReference type="Gene3D" id="1.25.40.590">
    <property type="entry name" value="Type IV / VI secretion system, DotU"/>
    <property type="match status" value="1"/>
</dbReference>
<dbReference type="InterPro" id="IPR006665">
    <property type="entry name" value="OmpA-like"/>
</dbReference>
<dbReference type="Pfam" id="PF09850">
    <property type="entry name" value="DotU"/>
    <property type="match status" value="1"/>
</dbReference>
<dbReference type="InterPro" id="IPR036737">
    <property type="entry name" value="OmpA-like_sf"/>
</dbReference>
<dbReference type="SUPFAM" id="SSF103088">
    <property type="entry name" value="OmpA-like"/>
    <property type="match status" value="1"/>
</dbReference>
<dbReference type="InterPro" id="IPR017733">
    <property type="entry name" value="OmpA-like_dom_proteobacteria"/>
</dbReference>
<dbReference type="RefSeq" id="WP_111876182.1">
    <property type="nucleotide sequence ID" value="NZ_CBCSGC010000013.1"/>
</dbReference>